<evidence type="ECO:0000313" key="5">
    <source>
        <dbReference type="Proteomes" id="UP000268535"/>
    </source>
</evidence>
<dbReference type="EMBL" id="ML014155">
    <property type="protein sequence ID" value="RKP02002.1"/>
    <property type="molecule type" value="Genomic_DNA"/>
</dbReference>
<reference evidence="3" key="3">
    <citation type="submission" date="2018-08" db="EMBL/GenBank/DDBJ databases">
        <title>Leveraging single-cell genomics to expand the Fungal Tree of Life.</title>
        <authorList>
            <consortium name="DOE Joint Genome Institute"/>
            <person name="Ahrendt S.R."/>
            <person name="Quandt C.A."/>
            <person name="Ciobanu D."/>
            <person name="Clum A."/>
            <person name="Salamov A."/>
            <person name="Andreopoulos B."/>
            <person name="Cheng J.-F."/>
            <person name="Woyke T."/>
            <person name="Pelin A."/>
            <person name="Henrissat B."/>
            <person name="Reynolds N."/>
            <person name="Benny G.L."/>
            <person name="Smith M.E."/>
            <person name="James T.Y."/>
            <person name="Grigoriev I.V."/>
        </authorList>
    </citation>
    <scope>NUCLEOTIDE SEQUENCE</scope>
    <source>
        <strain evidence="3">ATCC 52028</strain>
    </source>
</reference>
<protein>
    <recommendedName>
        <fullName evidence="2">DUF2423 domain-containing protein</fullName>
    </recommendedName>
</protein>
<reference evidence="5 6" key="1">
    <citation type="journal article" date="2018" name="Nat. Microbiol.">
        <title>Leveraging single-cell genomics to expand the fungal tree of life.</title>
        <authorList>
            <person name="Ahrendt S.R."/>
            <person name="Quandt C.A."/>
            <person name="Ciobanu D."/>
            <person name="Clum A."/>
            <person name="Salamov A."/>
            <person name="Andreopoulos B."/>
            <person name="Cheng J.F."/>
            <person name="Woyke T."/>
            <person name="Pelin A."/>
            <person name="Henrissat B."/>
            <person name="Reynolds N.K."/>
            <person name="Benny G.L."/>
            <person name="Smith M.E."/>
            <person name="James T.Y."/>
            <person name="Grigoriev I.V."/>
        </authorList>
    </citation>
    <scope>NUCLEOTIDE SEQUENCE [LARGE SCALE GENOMIC DNA]</scope>
    <source>
        <strain evidence="5 6">ATCC 52028</strain>
    </source>
</reference>
<sequence length="128" mass="14464">MAKSLRSKRERKFRNIRRDTIHGPYEKARLERLAARQAEVKTVEEEDVRCGNVPGVLPEINMASLVAARSAPRTDSATDTDGDVAMGDKETADRIFRLATMSRADRHRFLRGEKKRQARARQSSVKAA</sequence>
<dbReference type="EMBL" id="ML009716">
    <property type="protein sequence ID" value="RKO96672.1"/>
    <property type="molecule type" value="Genomic_DNA"/>
</dbReference>
<organism evidence="4 6">
    <name type="scientific">Caulochytrium protostelioides</name>
    <dbReference type="NCBI Taxonomy" id="1555241"/>
    <lineage>
        <taxon>Eukaryota</taxon>
        <taxon>Fungi</taxon>
        <taxon>Fungi incertae sedis</taxon>
        <taxon>Chytridiomycota</taxon>
        <taxon>Chytridiomycota incertae sedis</taxon>
        <taxon>Chytridiomycetes</taxon>
        <taxon>Caulochytriales</taxon>
        <taxon>Caulochytriaceae</taxon>
        <taxon>Caulochytrium</taxon>
    </lineage>
</organism>
<feature type="region of interest" description="Disordered" evidence="1">
    <location>
        <begin position="68"/>
        <end position="88"/>
    </location>
</feature>
<evidence type="ECO:0000313" key="4">
    <source>
        <dbReference type="EMBL" id="RKP02002.1"/>
    </source>
</evidence>
<name>A0A4P9X9M7_9FUNG</name>
<proteinExistence type="predicted"/>
<keyword evidence="6" id="KW-1185">Reference proteome</keyword>
<dbReference type="InterPro" id="IPR019434">
    <property type="entry name" value="DUF2423"/>
</dbReference>
<dbReference type="Pfam" id="PF10338">
    <property type="entry name" value="YBL028C_N"/>
    <property type="match status" value="1"/>
</dbReference>
<evidence type="ECO:0000256" key="1">
    <source>
        <dbReference type="SAM" id="MobiDB-lite"/>
    </source>
</evidence>
<dbReference type="Proteomes" id="UP000274922">
    <property type="component" value="Unassembled WGS sequence"/>
</dbReference>
<evidence type="ECO:0000313" key="6">
    <source>
        <dbReference type="Proteomes" id="UP000274922"/>
    </source>
</evidence>
<evidence type="ECO:0000313" key="3">
    <source>
        <dbReference type="EMBL" id="RKO96672.1"/>
    </source>
</evidence>
<feature type="domain" description="DUF2423" evidence="2">
    <location>
        <begin position="1"/>
        <end position="39"/>
    </location>
</feature>
<accession>A0A4P9X9M7</accession>
<reference evidence="4" key="2">
    <citation type="submission" date="2018-04" db="EMBL/GenBank/DDBJ databases">
        <title>Leveraging single-cell genomics to expand the Fungal Tree of Life.</title>
        <authorList>
            <consortium name="DOE Joint Genome Institute"/>
            <person name="Ahrendt S.R."/>
            <person name="Quandt C.A."/>
            <person name="Ciobanu D."/>
            <person name="Clum A."/>
            <person name="Salamov A."/>
            <person name="Andreopoulos B."/>
            <person name="Cheng J.-F."/>
            <person name="Woyke T."/>
            <person name="Pelin A."/>
            <person name="Henrissat B."/>
            <person name="Benny G.L."/>
            <person name="Smith M.E."/>
            <person name="James T.Y."/>
            <person name="Grigoriev I.V."/>
        </authorList>
    </citation>
    <scope>NUCLEOTIDE SEQUENCE</scope>
    <source>
        <strain evidence="4">ATCC 52028</strain>
    </source>
</reference>
<gene>
    <name evidence="3" type="ORF">CAUPRSCDRAFT_11638</name>
    <name evidence="4" type="ORF">CXG81DRAFT_25354</name>
</gene>
<dbReference type="AlphaFoldDB" id="A0A4P9X9M7"/>
<feature type="region of interest" description="Disordered" evidence="1">
    <location>
        <begin position="107"/>
        <end position="128"/>
    </location>
</feature>
<evidence type="ECO:0000259" key="2">
    <source>
        <dbReference type="Pfam" id="PF10338"/>
    </source>
</evidence>
<feature type="compositionally biased region" description="Basic residues" evidence="1">
    <location>
        <begin position="107"/>
        <end position="119"/>
    </location>
</feature>
<dbReference type="Proteomes" id="UP000268535">
    <property type="component" value="Unassembled WGS sequence"/>
</dbReference>